<dbReference type="Pfam" id="PF12146">
    <property type="entry name" value="Hydrolase_4"/>
    <property type="match status" value="1"/>
</dbReference>
<dbReference type="InterPro" id="IPR051044">
    <property type="entry name" value="MAG_DAG_Lipase"/>
</dbReference>
<organism evidence="2 3">
    <name type="scientific">Nocardiopsis suaedae</name>
    <dbReference type="NCBI Taxonomy" id="3018444"/>
    <lineage>
        <taxon>Bacteria</taxon>
        <taxon>Bacillati</taxon>
        <taxon>Actinomycetota</taxon>
        <taxon>Actinomycetes</taxon>
        <taxon>Streptosporangiales</taxon>
        <taxon>Nocardiopsidaceae</taxon>
        <taxon>Nocardiopsis</taxon>
    </lineage>
</organism>
<gene>
    <name evidence="2" type="ORF">O4U47_23695</name>
</gene>
<dbReference type="RefSeq" id="WP_270680161.1">
    <property type="nucleotide sequence ID" value="NZ_JAQFWP010000057.1"/>
</dbReference>
<dbReference type="InterPro" id="IPR022742">
    <property type="entry name" value="Hydrolase_4"/>
</dbReference>
<evidence type="ECO:0000313" key="2">
    <source>
        <dbReference type="EMBL" id="MDA2807533.1"/>
    </source>
</evidence>
<dbReference type="InterPro" id="IPR029058">
    <property type="entry name" value="AB_hydrolase_fold"/>
</dbReference>
<proteinExistence type="predicted"/>
<dbReference type="SUPFAM" id="SSF53474">
    <property type="entry name" value="alpha/beta-Hydrolases"/>
    <property type="match status" value="1"/>
</dbReference>
<dbReference type="Proteomes" id="UP001165685">
    <property type="component" value="Unassembled WGS sequence"/>
</dbReference>
<protein>
    <submittedName>
        <fullName evidence="2">Lysophospholipase</fullName>
    </submittedName>
</protein>
<dbReference type="EMBL" id="JAQFWP010000057">
    <property type="protein sequence ID" value="MDA2807533.1"/>
    <property type="molecule type" value="Genomic_DNA"/>
</dbReference>
<comment type="caution">
    <text evidence="2">The sequence shown here is derived from an EMBL/GenBank/DDBJ whole genome shotgun (WGS) entry which is preliminary data.</text>
</comment>
<dbReference type="Gene3D" id="3.40.50.1820">
    <property type="entry name" value="alpha/beta hydrolase"/>
    <property type="match status" value="1"/>
</dbReference>
<evidence type="ECO:0000259" key="1">
    <source>
        <dbReference type="Pfam" id="PF12146"/>
    </source>
</evidence>
<dbReference type="PANTHER" id="PTHR11614">
    <property type="entry name" value="PHOSPHOLIPASE-RELATED"/>
    <property type="match status" value="1"/>
</dbReference>
<dbReference type="PRINTS" id="PR00111">
    <property type="entry name" value="ABHYDROLASE"/>
</dbReference>
<accession>A0ABT4TS82</accession>
<dbReference type="InterPro" id="IPR000073">
    <property type="entry name" value="AB_hydrolase_1"/>
</dbReference>
<feature type="domain" description="Serine aminopeptidase S33" evidence="1">
    <location>
        <begin position="31"/>
        <end position="256"/>
    </location>
</feature>
<evidence type="ECO:0000313" key="3">
    <source>
        <dbReference type="Proteomes" id="UP001165685"/>
    </source>
</evidence>
<sequence>MAVSREWGLPGGPGGAQRLHARAWAAPGEDPAWLAVLVHGYGEHIGRYEHVAEYLCANGAAVYGLDHRGHGRSEGERVLIEDFAGVVEDVHRLVTQARSAYTRLPLVMVGHSMGGLIAARYAQTHPEELTALALSGPVLGRWDLVPGLLAHEEIPDVPIDPATLSRDPQVGAAYAADELVWHGPFKRPTLEAVGTELERIRADGSIGPLPLLWVHGSDDRIVPVDGTTQGILSLAGNDVTARILPGAQHEVFNESDPEQALAEVARFAARFTSGT</sequence>
<reference evidence="2" key="1">
    <citation type="submission" date="2023-01" db="EMBL/GenBank/DDBJ databases">
        <title>Draft genome sequence of Nocardiopsis sp. LSu2-4 isolated from halophytes.</title>
        <authorList>
            <person name="Duangmal K."/>
            <person name="Chantavorakit T."/>
        </authorList>
    </citation>
    <scope>NUCLEOTIDE SEQUENCE</scope>
    <source>
        <strain evidence="2">LSu2-4</strain>
    </source>
</reference>
<name>A0ABT4TS82_9ACTN</name>
<keyword evidence="3" id="KW-1185">Reference proteome</keyword>